<gene>
    <name evidence="2" type="ORF">GCM10009550_24930</name>
</gene>
<keyword evidence="3" id="KW-1185">Reference proteome</keyword>
<dbReference type="SUPFAM" id="SSF47413">
    <property type="entry name" value="lambda repressor-like DNA-binding domains"/>
    <property type="match status" value="1"/>
</dbReference>
<dbReference type="EMBL" id="BAAAHH010000008">
    <property type="protein sequence ID" value="GAA0948500.1"/>
    <property type="molecule type" value="Genomic_DNA"/>
</dbReference>
<dbReference type="InterPro" id="IPR043917">
    <property type="entry name" value="DUF5753"/>
</dbReference>
<proteinExistence type="predicted"/>
<dbReference type="SMART" id="SM00530">
    <property type="entry name" value="HTH_XRE"/>
    <property type="match status" value="1"/>
</dbReference>
<dbReference type="Gene3D" id="1.10.260.40">
    <property type="entry name" value="lambda repressor-like DNA-binding domains"/>
    <property type="match status" value="1"/>
</dbReference>
<reference evidence="2 3" key="1">
    <citation type="journal article" date="2019" name="Int. J. Syst. Evol. Microbiol.">
        <title>The Global Catalogue of Microorganisms (GCM) 10K type strain sequencing project: providing services to taxonomists for standard genome sequencing and annotation.</title>
        <authorList>
            <consortium name="The Broad Institute Genomics Platform"/>
            <consortium name="The Broad Institute Genome Sequencing Center for Infectious Disease"/>
            <person name="Wu L."/>
            <person name="Ma J."/>
        </authorList>
    </citation>
    <scope>NUCLEOTIDE SEQUENCE [LARGE SCALE GENOMIC DNA]</scope>
    <source>
        <strain evidence="2 3">JCM 10696</strain>
    </source>
</reference>
<dbReference type="InterPro" id="IPR001387">
    <property type="entry name" value="Cro/C1-type_HTH"/>
</dbReference>
<evidence type="ECO:0000313" key="3">
    <source>
        <dbReference type="Proteomes" id="UP001500665"/>
    </source>
</evidence>
<dbReference type="CDD" id="cd00093">
    <property type="entry name" value="HTH_XRE"/>
    <property type="match status" value="1"/>
</dbReference>
<protein>
    <submittedName>
        <fullName evidence="2">Helix-turn-helix transcriptional regulator</fullName>
    </submittedName>
</protein>
<organism evidence="2 3">
    <name type="scientific">Actinocorallia libanotica</name>
    <dbReference type="NCBI Taxonomy" id="46162"/>
    <lineage>
        <taxon>Bacteria</taxon>
        <taxon>Bacillati</taxon>
        <taxon>Actinomycetota</taxon>
        <taxon>Actinomycetes</taxon>
        <taxon>Streptosporangiales</taxon>
        <taxon>Thermomonosporaceae</taxon>
        <taxon>Actinocorallia</taxon>
    </lineage>
</organism>
<dbReference type="RefSeq" id="WP_344240068.1">
    <property type="nucleotide sequence ID" value="NZ_BAAAHH010000008.1"/>
</dbReference>
<feature type="domain" description="HTH cro/C1-type" evidence="1">
    <location>
        <begin position="19"/>
        <end position="72"/>
    </location>
</feature>
<dbReference type="InterPro" id="IPR010982">
    <property type="entry name" value="Lambda_DNA-bd_dom_sf"/>
</dbReference>
<dbReference type="Pfam" id="PF19054">
    <property type="entry name" value="DUF5753"/>
    <property type="match status" value="1"/>
</dbReference>
<name>A0ABN1QWI4_9ACTN</name>
<dbReference type="Pfam" id="PF13560">
    <property type="entry name" value="HTH_31"/>
    <property type="match status" value="1"/>
</dbReference>
<evidence type="ECO:0000259" key="1">
    <source>
        <dbReference type="PROSITE" id="PS50943"/>
    </source>
</evidence>
<sequence>MANGDLTRDPLIRAFGAVVRAYREAAALSRAKLADALGCSPQWIEKIETGARPPSEATALDLDTYFKTPGVFHTMWKELKRAGKTAELPPGFPGFMVLEAKARVMNIFENMTITGLFQIPDYAYEILSPGRGQEAVEEVLQTRMERQKILERKSPPEIVLVLDETILHRPIGTPEMRRKQLEHLASLAGHPNITIQIVPKKTGSYAGIMGAFTLMEFDDGPNITYTESHVDGQIIDHHEKVMRYNIRFSLIRGAAMSADDSLNLIRTIEGKT</sequence>
<evidence type="ECO:0000313" key="2">
    <source>
        <dbReference type="EMBL" id="GAA0948500.1"/>
    </source>
</evidence>
<dbReference type="PROSITE" id="PS50943">
    <property type="entry name" value="HTH_CROC1"/>
    <property type="match status" value="1"/>
</dbReference>
<accession>A0ABN1QWI4</accession>
<dbReference type="Proteomes" id="UP001500665">
    <property type="component" value="Unassembled WGS sequence"/>
</dbReference>
<comment type="caution">
    <text evidence="2">The sequence shown here is derived from an EMBL/GenBank/DDBJ whole genome shotgun (WGS) entry which is preliminary data.</text>
</comment>